<protein>
    <submittedName>
        <fullName evidence="10">ATP-binding cassette subfamily C protein</fullName>
    </submittedName>
</protein>
<dbReference type="PROSITE" id="PS50929">
    <property type="entry name" value="ABC_TM1F"/>
    <property type="match status" value="1"/>
</dbReference>
<feature type="transmembrane region" description="Helical" evidence="7">
    <location>
        <begin position="133"/>
        <end position="151"/>
    </location>
</feature>
<dbReference type="GO" id="GO:0005524">
    <property type="term" value="F:ATP binding"/>
    <property type="evidence" value="ECO:0007669"/>
    <property type="project" value="UniProtKB-KW"/>
</dbReference>
<feature type="transmembrane region" description="Helical" evidence="7">
    <location>
        <begin position="157"/>
        <end position="178"/>
    </location>
</feature>
<evidence type="ECO:0000313" key="10">
    <source>
        <dbReference type="EMBL" id="MBM7642013.1"/>
    </source>
</evidence>
<proteinExistence type="predicted"/>
<evidence type="ECO:0000256" key="4">
    <source>
        <dbReference type="ARBA" id="ARBA00022840"/>
    </source>
</evidence>
<feature type="domain" description="ABC transmembrane type-1" evidence="9">
    <location>
        <begin position="16"/>
        <end position="298"/>
    </location>
</feature>
<dbReference type="Gene3D" id="1.20.1560.10">
    <property type="entry name" value="ABC transporter type 1, transmembrane domain"/>
    <property type="match status" value="1"/>
</dbReference>
<dbReference type="InterPro" id="IPR011527">
    <property type="entry name" value="ABC1_TM_dom"/>
</dbReference>
<dbReference type="CDD" id="cd18548">
    <property type="entry name" value="ABC_6TM_Tm287_like"/>
    <property type="match status" value="1"/>
</dbReference>
<evidence type="ECO:0000313" key="11">
    <source>
        <dbReference type="Proteomes" id="UP000697472"/>
    </source>
</evidence>
<comment type="subcellular location">
    <subcellularLocation>
        <location evidence="1">Cell membrane</location>
        <topology evidence="1">Multi-pass membrane protein</topology>
    </subcellularLocation>
</comment>
<sequence length="577" mass="64718">MKSLFHYFKGYIKETLLGPLFKLLEASFELLVPIIIATIVDDMIPKDNHQGLYLMILILFGLAVLGVCVSITAQYFSSKAAVGYTKKLSQDLFRKIMVLPKASRDRLTTSSLVTRLTSDTYQIQTAINQFLRLFLRAPIIVFGSIIMAYRISPVITLNFLGMVALLFLIIAVTSRILAPYYQKIRLLTDAIVTKTREQLQGIRVIRAFNQTDREISAFKQVNTAYAKMQILAANISSVVNPATFFVVNTTLVLVIWQGNGLISQDKLSQGMLIALTNYLTQILAELLKMTMLVTSLNQSFISAKRVQEVFDQEAEDLNQTLDSQSSTDLLIKAENLSFTYPTAGDASLKNLTFDLKKGQNMGIIGGTGSGKSTLVQLLDHLYETESQELLIFHNGHSPKSIAEWRSWLSLVPQKAELFKGSIRSNLTLGLDANLSDEELWWALDIAQASEFVREKDDQLDEEVEAFGKNFSGGQRQRLTIARAILRKAPFLILDDSTSALDYLTESKLLKAIREELADTSLIMISQRTNSLQLMDKILVLDKGNQLGYASHDQLLEDNETYQAIHYSQKGKEEQHEG</sequence>
<evidence type="ECO:0000259" key="8">
    <source>
        <dbReference type="PROSITE" id="PS50893"/>
    </source>
</evidence>
<keyword evidence="5 7" id="KW-1133">Transmembrane helix</keyword>
<keyword evidence="11" id="KW-1185">Reference proteome</keyword>
<evidence type="ECO:0000256" key="7">
    <source>
        <dbReference type="SAM" id="Phobius"/>
    </source>
</evidence>
<keyword evidence="4 10" id="KW-0067">ATP-binding</keyword>
<dbReference type="Pfam" id="PF00005">
    <property type="entry name" value="ABC_tran"/>
    <property type="match status" value="1"/>
</dbReference>
<dbReference type="InterPro" id="IPR027417">
    <property type="entry name" value="P-loop_NTPase"/>
</dbReference>
<evidence type="ECO:0000256" key="3">
    <source>
        <dbReference type="ARBA" id="ARBA00022741"/>
    </source>
</evidence>
<evidence type="ECO:0000256" key="2">
    <source>
        <dbReference type="ARBA" id="ARBA00022692"/>
    </source>
</evidence>
<dbReference type="InterPro" id="IPR003593">
    <property type="entry name" value="AAA+_ATPase"/>
</dbReference>
<keyword evidence="2 7" id="KW-0812">Transmembrane</keyword>
<dbReference type="InterPro" id="IPR017871">
    <property type="entry name" value="ABC_transporter-like_CS"/>
</dbReference>
<dbReference type="PROSITE" id="PS00211">
    <property type="entry name" value="ABC_TRANSPORTER_1"/>
    <property type="match status" value="1"/>
</dbReference>
<evidence type="ECO:0000256" key="1">
    <source>
        <dbReference type="ARBA" id="ARBA00004651"/>
    </source>
</evidence>
<dbReference type="EMBL" id="JAFBEH010000003">
    <property type="protein sequence ID" value="MBM7642013.1"/>
    <property type="molecule type" value="Genomic_DNA"/>
</dbReference>
<dbReference type="InterPro" id="IPR039421">
    <property type="entry name" value="Type_1_exporter"/>
</dbReference>
<dbReference type="Pfam" id="PF00664">
    <property type="entry name" value="ABC_membrane"/>
    <property type="match status" value="1"/>
</dbReference>
<reference evidence="10 11" key="1">
    <citation type="submission" date="2021-01" db="EMBL/GenBank/DDBJ databases">
        <title>Genomic Encyclopedia of Type Strains, Phase IV (KMG-IV): sequencing the most valuable type-strain genomes for metagenomic binning, comparative biology and taxonomic classification.</title>
        <authorList>
            <person name="Goeker M."/>
        </authorList>
    </citation>
    <scope>NUCLEOTIDE SEQUENCE [LARGE SCALE GENOMIC DNA]</scope>
    <source>
        <strain evidence="10 11">DSM 27382</strain>
    </source>
</reference>
<evidence type="ECO:0000256" key="6">
    <source>
        <dbReference type="ARBA" id="ARBA00023136"/>
    </source>
</evidence>
<dbReference type="PROSITE" id="PS50893">
    <property type="entry name" value="ABC_TRANSPORTER_2"/>
    <property type="match status" value="1"/>
</dbReference>
<dbReference type="InterPro" id="IPR003439">
    <property type="entry name" value="ABC_transporter-like_ATP-bd"/>
</dbReference>
<feature type="transmembrane region" description="Helical" evidence="7">
    <location>
        <begin position="20"/>
        <end position="40"/>
    </location>
</feature>
<dbReference type="SMART" id="SM00382">
    <property type="entry name" value="AAA"/>
    <property type="match status" value="1"/>
</dbReference>
<accession>A0ABS2PPQ0</accession>
<evidence type="ECO:0000259" key="9">
    <source>
        <dbReference type="PROSITE" id="PS50929"/>
    </source>
</evidence>
<gene>
    <name evidence="10" type="ORF">JOC28_000305</name>
</gene>
<dbReference type="InterPro" id="IPR036640">
    <property type="entry name" value="ABC1_TM_sf"/>
</dbReference>
<keyword evidence="3" id="KW-0547">Nucleotide-binding</keyword>
<dbReference type="PANTHER" id="PTHR43394:SF1">
    <property type="entry name" value="ATP-BINDING CASSETTE SUB-FAMILY B MEMBER 10, MITOCHONDRIAL"/>
    <property type="match status" value="1"/>
</dbReference>
<feature type="transmembrane region" description="Helical" evidence="7">
    <location>
        <begin position="52"/>
        <end position="76"/>
    </location>
</feature>
<name>A0ABS2PPQ0_9STRE</name>
<keyword evidence="6 7" id="KW-0472">Membrane</keyword>
<dbReference type="PANTHER" id="PTHR43394">
    <property type="entry name" value="ATP-DEPENDENT PERMEASE MDL1, MITOCHONDRIAL"/>
    <property type="match status" value="1"/>
</dbReference>
<dbReference type="SUPFAM" id="SSF90123">
    <property type="entry name" value="ABC transporter transmembrane region"/>
    <property type="match status" value="1"/>
</dbReference>
<evidence type="ECO:0000256" key="5">
    <source>
        <dbReference type="ARBA" id="ARBA00022989"/>
    </source>
</evidence>
<dbReference type="RefSeq" id="WP_205008879.1">
    <property type="nucleotide sequence ID" value="NZ_JAFBEH010000003.1"/>
</dbReference>
<organism evidence="10 11">
    <name type="scientific">Streptococcus loxodontisalivarius</name>
    <dbReference type="NCBI Taxonomy" id="1349415"/>
    <lineage>
        <taxon>Bacteria</taxon>
        <taxon>Bacillati</taxon>
        <taxon>Bacillota</taxon>
        <taxon>Bacilli</taxon>
        <taxon>Lactobacillales</taxon>
        <taxon>Streptococcaceae</taxon>
        <taxon>Streptococcus</taxon>
    </lineage>
</organism>
<feature type="domain" description="ABC transporter" evidence="8">
    <location>
        <begin position="331"/>
        <end position="567"/>
    </location>
</feature>
<dbReference type="Proteomes" id="UP000697472">
    <property type="component" value="Unassembled WGS sequence"/>
</dbReference>
<comment type="caution">
    <text evidence="10">The sequence shown here is derived from an EMBL/GenBank/DDBJ whole genome shotgun (WGS) entry which is preliminary data.</text>
</comment>
<dbReference type="SUPFAM" id="SSF52540">
    <property type="entry name" value="P-loop containing nucleoside triphosphate hydrolases"/>
    <property type="match status" value="1"/>
</dbReference>
<dbReference type="Gene3D" id="3.40.50.300">
    <property type="entry name" value="P-loop containing nucleotide triphosphate hydrolases"/>
    <property type="match status" value="1"/>
</dbReference>